<accession>A0A8J3UD08</accession>
<sequence length="57" mass="6287">MYVRAAGPWRGALGDVNDNDVDRVLKRVLPEAAAVGKRLDSRYESGRESAAWIFLPA</sequence>
<proteinExistence type="predicted"/>
<name>A0A8J3UD08_9ACTN</name>
<dbReference type="AlphaFoldDB" id="A0A8J3UD08"/>
<protein>
    <submittedName>
        <fullName evidence="1">Uncharacterized protein</fullName>
    </submittedName>
</protein>
<organism evidence="1 2">
    <name type="scientific">Planotetraspora phitsanulokensis</name>
    <dbReference type="NCBI Taxonomy" id="575192"/>
    <lineage>
        <taxon>Bacteria</taxon>
        <taxon>Bacillati</taxon>
        <taxon>Actinomycetota</taxon>
        <taxon>Actinomycetes</taxon>
        <taxon>Streptosporangiales</taxon>
        <taxon>Streptosporangiaceae</taxon>
        <taxon>Planotetraspora</taxon>
    </lineage>
</organism>
<evidence type="ECO:0000313" key="1">
    <source>
        <dbReference type="EMBL" id="GII42266.1"/>
    </source>
</evidence>
<dbReference type="EMBL" id="BOOP01000041">
    <property type="protein sequence ID" value="GII42266.1"/>
    <property type="molecule type" value="Genomic_DNA"/>
</dbReference>
<dbReference type="RefSeq" id="WP_204077688.1">
    <property type="nucleotide sequence ID" value="NZ_BOOP01000041.1"/>
</dbReference>
<keyword evidence="2" id="KW-1185">Reference proteome</keyword>
<reference evidence="1 2" key="1">
    <citation type="submission" date="2021-01" db="EMBL/GenBank/DDBJ databases">
        <title>Whole genome shotgun sequence of Planotetraspora phitsanulokensis NBRC 104273.</title>
        <authorList>
            <person name="Komaki H."/>
            <person name="Tamura T."/>
        </authorList>
    </citation>
    <scope>NUCLEOTIDE SEQUENCE [LARGE SCALE GENOMIC DNA]</scope>
    <source>
        <strain evidence="1 2">NBRC 104273</strain>
    </source>
</reference>
<evidence type="ECO:0000313" key="2">
    <source>
        <dbReference type="Proteomes" id="UP000622547"/>
    </source>
</evidence>
<dbReference type="Proteomes" id="UP000622547">
    <property type="component" value="Unassembled WGS sequence"/>
</dbReference>
<comment type="caution">
    <text evidence="1">The sequence shown here is derived from an EMBL/GenBank/DDBJ whole genome shotgun (WGS) entry which is preliminary data.</text>
</comment>
<gene>
    <name evidence="1" type="ORF">Pph01_72690</name>
</gene>